<sequence>MRRRLAAILLALAGCGTTEPHATLPRDAVVGAGDPTRAAVIGSAYAFAARPPGPDAAARAAAEVEYLAAEIPAGPRWVGFNPTVGLGLQVARAELRQALGIAADAPPQAVVDGLFAASRALRQGDAAAARAALAGPVFPNGATTLQRLATLPDLPRTRSATALAERELYRVEQDNQISSGGDGAKL</sequence>
<protein>
    <submittedName>
        <fullName evidence="1">Uncharacterized protein</fullName>
    </submittedName>
</protein>
<reference evidence="1" key="1">
    <citation type="submission" date="2020-02" db="EMBL/GenBank/DDBJ databases">
        <authorList>
            <person name="Meier V. D."/>
        </authorList>
    </citation>
    <scope>NUCLEOTIDE SEQUENCE</scope>
    <source>
        <strain evidence="1">AVDCRST_MAG27</strain>
    </source>
</reference>
<accession>A0A6J4ID79</accession>
<dbReference type="PROSITE" id="PS51257">
    <property type="entry name" value="PROKAR_LIPOPROTEIN"/>
    <property type="match status" value="1"/>
</dbReference>
<organism evidence="1">
    <name type="scientific">uncultured Craurococcus sp</name>
    <dbReference type="NCBI Taxonomy" id="1135998"/>
    <lineage>
        <taxon>Bacteria</taxon>
        <taxon>Pseudomonadati</taxon>
        <taxon>Pseudomonadota</taxon>
        <taxon>Alphaproteobacteria</taxon>
        <taxon>Acetobacterales</taxon>
        <taxon>Acetobacteraceae</taxon>
        <taxon>Craurococcus</taxon>
        <taxon>environmental samples</taxon>
    </lineage>
</organism>
<gene>
    <name evidence="1" type="ORF">AVDCRST_MAG27-1905</name>
</gene>
<dbReference type="EMBL" id="CADCTD010000078">
    <property type="protein sequence ID" value="CAA9248680.1"/>
    <property type="molecule type" value="Genomic_DNA"/>
</dbReference>
<dbReference type="AlphaFoldDB" id="A0A6J4ID79"/>
<name>A0A6J4ID79_9PROT</name>
<evidence type="ECO:0000313" key="1">
    <source>
        <dbReference type="EMBL" id="CAA9248680.1"/>
    </source>
</evidence>
<proteinExistence type="predicted"/>